<dbReference type="SMART" id="SM00091">
    <property type="entry name" value="PAS"/>
    <property type="match status" value="2"/>
</dbReference>
<evidence type="ECO:0000313" key="11">
    <source>
        <dbReference type="Proteomes" id="UP000034883"/>
    </source>
</evidence>
<dbReference type="STRING" id="927083.DB32_008188"/>
<comment type="catalytic activity">
    <reaction evidence="1">
        <text>ATP + protein L-histidine = ADP + protein N-phospho-L-histidine.</text>
        <dbReference type="EC" id="2.7.13.3"/>
    </reaction>
</comment>
<dbReference type="OrthoDB" id="5480789at2"/>
<evidence type="ECO:0000259" key="7">
    <source>
        <dbReference type="PROSITE" id="PS50110"/>
    </source>
</evidence>
<evidence type="ECO:0000256" key="3">
    <source>
        <dbReference type="ARBA" id="ARBA00022553"/>
    </source>
</evidence>
<dbReference type="Pfam" id="PF00512">
    <property type="entry name" value="HisKA"/>
    <property type="match status" value="1"/>
</dbReference>
<evidence type="ECO:0000256" key="1">
    <source>
        <dbReference type="ARBA" id="ARBA00000085"/>
    </source>
</evidence>
<evidence type="ECO:0000256" key="4">
    <source>
        <dbReference type="ARBA" id="ARBA00022679"/>
    </source>
</evidence>
<dbReference type="GO" id="GO:0000155">
    <property type="term" value="F:phosphorelay sensor kinase activity"/>
    <property type="evidence" value="ECO:0007669"/>
    <property type="project" value="InterPro"/>
</dbReference>
<dbReference type="SUPFAM" id="SSF52172">
    <property type="entry name" value="CheY-like"/>
    <property type="match status" value="1"/>
</dbReference>
<evidence type="ECO:0000259" key="9">
    <source>
        <dbReference type="PROSITE" id="PS50113"/>
    </source>
</evidence>
<dbReference type="Gene3D" id="1.10.287.130">
    <property type="match status" value="1"/>
</dbReference>
<dbReference type="EMBL" id="CP011125">
    <property type="protein sequence ID" value="AKF11039.1"/>
    <property type="molecule type" value="Genomic_DNA"/>
</dbReference>
<dbReference type="Pfam" id="PF08448">
    <property type="entry name" value="PAS_4"/>
    <property type="match status" value="1"/>
</dbReference>
<evidence type="ECO:0000256" key="6">
    <source>
        <dbReference type="PROSITE-ProRule" id="PRU00169"/>
    </source>
</evidence>
<organism evidence="10 11">
    <name type="scientific">Sandaracinus amylolyticus</name>
    <dbReference type="NCBI Taxonomy" id="927083"/>
    <lineage>
        <taxon>Bacteria</taxon>
        <taxon>Pseudomonadati</taxon>
        <taxon>Myxococcota</taxon>
        <taxon>Polyangia</taxon>
        <taxon>Polyangiales</taxon>
        <taxon>Sandaracinaceae</taxon>
        <taxon>Sandaracinus</taxon>
    </lineage>
</organism>
<dbReference type="Proteomes" id="UP000034883">
    <property type="component" value="Chromosome"/>
</dbReference>
<keyword evidence="3" id="KW-0597">Phosphoprotein</keyword>
<dbReference type="InterPro" id="IPR013656">
    <property type="entry name" value="PAS_4"/>
</dbReference>
<evidence type="ECO:0000256" key="5">
    <source>
        <dbReference type="ARBA" id="ARBA00022777"/>
    </source>
</evidence>
<dbReference type="EC" id="2.7.13.3" evidence="2"/>
<dbReference type="InterPro" id="IPR000700">
    <property type="entry name" value="PAS-assoc_C"/>
</dbReference>
<keyword evidence="5 10" id="KW-0418">Kinase</keyword>
<dbReference type="Gene3D" id="3.30.450.40">
    <property type="match status" value="1"/>
</dbReference>
<evidence type="ECO:0000313" key="10">
    <source>
        <dbReference type="EMBL" id="AKF11039.1"/>
    </source>
</evidence>
<dbReference type="Gene3D" id="3.30.450.20">
    <property type="entry name" value="PAS domain"/>
    <property type="match status" value="2"/>
</dbReference>
<dbReference type="SUPFAM" id="SSF55785">
    <property type="entry name" value="PYP-like sensor domain (PAS domain)"/>
    <property type="match status" value="2"/>
</dbReference>
<feature type="domain" description="Response regulatory" evidence="7">
    <location>
        <begin position="1"/>
        <end position="110"/>
    </location>
</feature>
<dbReference type="SUPFAM" id="SSF55781">
    <property type="entry name" value="GAF domain-like"/>
    <property type="match status" value="1"/>
</dbReference>
<dbReference type="InterPro" id="IPR013767">
    <property type="entry name" value="PAS_fold"/>
</dbReference>
<keyword evidence="11" id="KW-1185">Reference proteome</keyword>
<feature type="domain" description="PAS" evidence="8">
    <location>
        <begin position="432"/>
        <end position="503"/>
    </location>
</feature>
<dbReference type="Gene3D" id="3.40.50.2300">
    <property type="match status" value="1"/>
</dbReference>
<dbReference type="CDD" id="cd00082">
    <property type="entry name" value="HisKA"/>
    <property type="match status" value="1"/>
</dbReference>
<dbReference type="InterPro" id="IPR003661">
    <property type="entry name" value="HisK_dim/P_dom"/>
</dbReference>
<dbReference type="KEGG" id="samy:DB32_008188"/>
<feature type="domain" description="PAC" evidence="9">
    <location>
        <begin position="508"/>
        <end position="560"/>
    </location>
</feature>
<proteinExistence type="predicted"/>
<evidence type="ECO:0000259" key="8">
    <source>
        <dbReference type="PROSITE" id="PS50112"/>
    </source>
</evidence>
<dbReference type="Pfam" id="PF00989">
    <property type="entry name" value="PAS"/>
    <property type="match status" value="1"/>
</dbReference>
<dbReference type="Pfam" id="PF01590">
    <property type="entry name" value="GAF"/>
    <property type="match status" value="1"/>
</dbReference>
<dbReference type="PANTHER" id="PTHR43304:SF1">
    <property type="entry name" value="PAC DOMAIN-CONTAINING PROTEIN"/>
    <property type="match status" value="1"/>
</dbReference>
<dbReference type="SMART" id="SM00388">
    <property type="entry name" value="HisKA"/>
    <property type="match status" value="1"/>
</dbReference>
<gene>
    <name evidence="10" type="ORF">DB32_008188</name>
</gene>
<dbReference type="InterPro" id="IPR011006">
    <property type="entry name" value="CheY-like_superfamily"/>
</dbReference>
<dbReference type="PANTHER" id="PTHR43304">
    <property type="entry name" value="PHYTOCHROME-LIKE PROTEIN CPH1"/>
    <property type="match status" value="1"/>
</dbReference>
<dbReference type="PROSITE" id="PS50112">
    <property type="entry name" value="PAS"/>
    <property type="match status" value="2"/>
</dbReference>
<dbReference type="SUPFAM" id="SSF47384">
    <property type="entry name" value="Homodimeric domain of signal transducing histidine kinase"/>
    <property type="match status" value="1"/>
</dbReference>
<keyword evidence="4" id="KW-0808">Transferase</keyword>
<dbReference type="InterPro" id="IPR003018">
    <property type="entry name" value="GAF"/>
</dbReference>
<accession>A0A0F6SHU2</accession>
<dbReference type="InterPro" id="IPR036097">
    <property type="entry name" value="HisK_dim/P_sf"/>
</dbReference>
<sequence>MLLGDPDAARRAVIAACARELGLRVRTFETLEQMRSEVAAPDVAVVIVGAPEGETRVRAVRATQAGNDLPILAVTSDGVRADSLLESGADDVLRWPSQQPELAWRIRAQLRIYETITALAHKERDAKAMLELTQTLASALDFSDILYTVVRRIAEVVNVDRVSIVLAPEAESRHVGYVVAASDDQGIQNLRIDLEKYPEILEVLRTRQALTIRDASTHPVLEGVRGSVPEGALGALTLLPIVWQEEAMGVLFLRAAQRRGTLEPREVDFCQIVANATAVALRNARIMQTLRDQTQQVNFARFEAERRLRALKRYANLFTSAADGLAAVDPDGQLLFANPRAYEIAGVTEDDVRGRSLLSIIHPGDRKAMVEIWAGVREGHYPQGVDLRLDRKGEVRVVSCAFASLLEGEGAVLFSFRDVTEERETAAELAKTKDFLESLIDASVDAIIASDLKGNILLFNSGAERIYGWTADEVIGKRHVTELYPPGGAQEVMRMIRSPQHGGPGRLESVRFDAADRHGRRIPINLSAAMIYDGRGKPFASVGIFTDLREKLRVEERLMQAQQKLAVTEKQALIAELAGTTAHELNQPLTSVINYAQLLARKLDPAAPEHHYASVIVREGERMAEIVRKIGKITRYETKSYVGAQKILDLDAATGDEAKEGTGR</sequence>
<dbReference type="NCBIfam" id="TIGR00229">
    <property type="entry name" value="sensory_box"/>
    <property type="match status" value="2"/>
</dbReference>
<dbReference type="InterPro" id="IPR000014">
    <property type="entry name" value="PAS"/>
</dbReference>
<evidence type="ECO:0000256" key="2">
    <source>
        <dbReference type="ARBA" id="ARBA00012438"/>
    </source>
</evidence>
<protein>
    <recommendedName>
        <fullName evidence="2">histidine kinase</fullName>
        <ecNumber evidence="2">2.7.13.3</ecNumber>
    </recommendedName>
</protein>
<dbReference type="InterPro" id="IPR001789">
    <property type="entry name" value="Sig_transdc_resp-reg_receiver"/>
</dbReference>
<reference evidence="10 11" key="1">
    <citation type="submission" date="2015-03" db="EMBL/GenBank/DDBJ databases">
        <title>Genome assembly of Sandaracinus amylolyticus DSM 53668.</title>
        <authorList>
            <person name="Sharma G."/>
            <person name="Subramanian S."/>
        </authorList>
    </citation>
    <scope>NUCLEOTIDE SEQUENCE [LARGE SCALE GENOMIC DNA]</scope>
    <source>
        <strain evidence="10 11">DSM 53668</strain>
    </source>
</reference>
<feature type="domain" description="PAS" evidence="8">
    <location>
        <begin position="310"/>
        <end position="380"/>
    </location>
</feature>
<dbReference type="InterPro" id="IPR029016">
    <property type="entry name" value="GAF-like_dom_sf"/>
</dbReference>
<dbReference type="AlphaFoldDB" id="A0A0F6SHU2"/>
<dbReference type="SMART" id="SM00065">
    <property type="entry name" value="GAF"/>
    <property type="match status" value="1"/>
</dbReference>
<comment type="caution">
    <text evidence="6">Lacks conserved residue(s) required for the propagation of feature annotation.</text>
</comment>
<dbReference type="CDD" id="cd00130">
    <property type="entry name" value="PAS"/>
    <property type="match status" value="2"/>
</dbReference>
<dbReference type="GO" id="GO:0006355">
    <property type="term" value="P:regulation of DNA-templated transcription"/>
    <property type="evidence" value="ECO:0007669"/>
    <property type="project" value="InterPro"/>
</dbReference>
<dbReference type="PROSITE" id="PS50110">
    <property type="entry name" value="RESPONSE_REGULATORY"/>
    <property type="match status" value="1"/>
</dbReference>
<dbReference type="InterPro" id="IPR035965">
    <property type="entry name" value="PAS-like_dom_sf"/>
</dbReference>
<dbReference type="InterPro" id="IPR052162">
    <property type="entry name" value="Sensor_kinase/Photoreceptor"/>
</dbReference>
<name>A0A0F6SHU2_9BACT</name>
<dbReference type="PROSITE" id="PS50113">
    <property type="entry name" value="PAC"/>
    <property type="match status" value="1"/>
</dbReference>